<gene>
    <name evidence="2" type="ORF">NDU88_000775</name>
</gene>
<dbReference type="AlphaFoldDB" id="A0AAV7Q7X1"/>
<name>A0AAV7Q7X1_PLEWA</name>
<evidence type="ECO:0000313" key="2">
    <source>
        <dbReference type="EMBL" id="KAJ1134323.1"/>
    </source>
</evidence>
<sequence length="137" mass="15878">MTTTRCSGIESPDLIICRVEDDTTTDEEERCYRYWSFLSKLIGLGMLVLLVFAGLALKFSYKCGKECSCWEEDWKINYKDEALKRNENLLMEVLLDRTKDDTKEKLTAALESKEGFWAQAEVICKDVRCPEDDEPIE</sequence>
<evidence type="ECO:0000313" key="3">
    <source>
        <dbReference type="Proteomes" id="UP001066276"/>
    </source>
</evidence>
<proteinExistence type="predicted"/>
<keyword evidence="3" id="KW-1185">Reference proteome</keyword>
<reference evidence="2" key="1">
    <citation type="journal article" date="2022" name="bioRxiv">
        <title>Sequencing and chromosome-scale assembly of the giantPleurodeles waltlgenome.</title>
        <authorList>
            <person name="Brown T."/>
            <person name="Elewa A."/>
            <person name="Iarovenko S."/>
            <person name="Subramanian E."/>
            <person name="Araus A.J."/>
            <person name="Petzold A."/>
            <person name="Susuki M."/>
            <person name="Suzuki K.-i.T."/>
            <person name="Hayashi T."/>
            <person name="Toyoda A."/>
            <person name="Oliveira C."/>
            <person name="Osipova E."/>
            <person name="Leigh N.D."/>
            <person name="Simon A."/>
            <person name="Yun M.H."/>
        </authorList>
    </citation>
    <scope>NUCLEOTIDE SEQUENCE</scope>
    <source>
        <strain evidence="2">20211129_DDA</strain>
        <tissue evidence="2">Liver</tissue>
    </source>
</reference>
<accession>A0AAV7Q7X1</accession>
<feature type="transmembrane region" description="Helical" evidence="1">
    <location>
        <begin position="34"/>
        <end position="57"/>
    </location>
</feature>
<keyword evidence="1" id="KW-1133">Transmembrane helix</keyword>
<organism evidence="2 3">
    <name type="scientific">Pleurodeles waltl</name>
    <name type="common">Iberian ribbed newt</name>
    <dbReference type="NCBI Taxonomy" id="8319"/>
    <lineage>
        <taxon>Eukaryota</taxon>
        <taxon>Metazoa</taxon>
        <taxon>Chordata</taxon>
        <taxon>Craniata</taxon>
        <taxon>Vertebrata</taxon>
        <taxon>Euteleostomi</taxon>
        <taxon>Amphibia</taxon>
        <taxon>Batrachia</taxon>
        <taxon>Caudata</taxon>
        <taxon>Salamandroidea</taxon>
        <taxon>Salamandridae</taxon>
        <taxon>Pleurodelinae</taxon>
        <taxon>Pleurodeles</taxon>
    </lineage>
</organism>
<dbReference type="EMBL" id="JANPWB010000010">
    <property type="protein sequence ID" value="KAJ1134323.1"/>
    <property type="molecule type" value="Genomic_DNA"/>
</dbReference>
<dbReference type="Proteomes" id="UP001066276">
    <property type="component" value="Chromosome 6"/>
</dbReference>
<keyword evidence="1" id="KW-0812">Transmembrane</keyword>
<protein>
    <submittedName>
        <fullName evidence="2">Uncharacterized protein</fullName>
    </submittedName>
</protein>
<keyword evidence="1" id="KW-0472">Membrane</keyword>
<comment type="caution">
    <text evidence="2">The sequence shown here is derived from an EMBL/GenBank/DDBJ whole genome shotgun (WGS) entry which is preliminary data.</text>
</comment>
<evidence type="ECO:0000256" key="1">
    <source>
        <dbReference type="SAM" id="Phobius"/>
    </source>
</evidence>